<accession>A0ABS1HQE0</accession>
<feature type="active site" description="Proton acceptor" evidence="4">
    <location>
        <position position="74"/>
    </location>
</feature>
<feature type="site" description="Important for substrate specificity" evidence="4">
    <location>
        <position position="75"/>
    </location>
</feature>
<dbReference type="Gene3D" id="3.90.950.10">
    <property type="match status" value="1"/>
</dbReference>
<sequence length="190" mass="21651">MVKHKVILASQSPRRKELLSQLQIPFDILIKEEVKELFPDDMPAEEVPVFLAQQKARPYKDDCALDDILVITADTIVCCDHHILGKPSDREEAVAMLQMLSGKEHEVITGVALTTSEKQKTFTVSSKVFFKELSADEIDFYIDHYKPFDKAGAYGIQEWIGMIGIERIEGSYFNVVGLPVQRLYTELRNF</sequence>
<keyword evidence="4" id="KW-0963">Cytoplasm</keyword>
<dbReference type="PANTHER" id="PTHR43213:SF5">
    <property type="entry name" value="BIFUNCTIONAL DTTP_UTP PYROPHOSPHATASE_METHYLTRANSFERASE PROTEIN-RELATED"/>
    <property type="match status" value="1"/>
</dbReference>
<keyword evidence="6" id="KW-1185">Reference proteome</keyword>
<evidence type="ECO:0000256" key="2">
    <source>
        <dbReference type="ARBA" id="ARBA00022801"/>
    </source>
</evidence>
<dbReference type="Pfam" id="PF02545">
    <property type="entry name" value="Maf"/>
    <property type="match status" value="1"/>
</dbReference>
<proteinExistence type="inferred from homology"/>
<feature type="site" description="Important for substrate specificity" evidence="4">
    <location>
        <position position="157"/>
    </location>
</feature>
<evidence type="ECO:0000256" key="3">
    <source>
        <dbReference type="ARBA" id="ARBA00023080"/>
    </source>
</evidence>
<dbReference type="CDD" id="cd00555">
    <property type="entry name" value="Maf"/>
    <property type="match status" value="1"/>
</dbReference>
<keyword evidence="2 4" id="KW-0378">Hydrolase</keyword>
<organism evidence="5 6">
    <name type="scientific">Carboxylicivirga marina</name>
    <dbReference type="NCBI Taxonomy" id="2800988"/>
    <lineage>
        <taxon>Bacteria</taxon>
        <taxon>Pseudomonadati</taxon>
        <taxon>Bacteroidota</taxon>
        <taxon>Bacteroidia</taxon>
        <taxon>Marinilabiliales</taxon>
        <taxon>Marinilabiliaceae</taxon>
        <taxon>Carboxylicivirga</taxon>
    </lineage>
</organism>
<dbReference type="SUPFAM" id="SSF52972">
    <property type="entry name" value="ITPase-like"/>
    <property type="match status" value="1"/>
</dbReference>
<evidence type="ECO:0000256" key="4">
    <source>
        <dbReference type="HAMAP-Rule" id="MF_00528"/>
    </source>
</evidence>
<dbReference type="RefSeq" id="WP_200467103.1">
    <property type="nucleotide sequence ID" value="NZ_JAENRR010000100.1"/>
</dbReference>
<comment type="caution">
    <text evidence="5">The sequence shown here is derived from an EMBL/GenBank/DDBJ whole genome shotgun (WGS) entry which is preliminary data.</text>
</comment>
<dbReference type="PANTHER" id="PTHR43213">
    <property type="entry name" value="BIFUNCTIONAL DTTP/UTP PYROPHOSPHATASE/METHYLTRANSFERASE PROTEIN-RELATED"/>
    <property type="match status" value="1"/>
</dbReference>
<name>A0ABS1HQE0_9BACT</name>
<evidence type="ECO:0000313" key="6">
    <source>
        <dbReference type="Proteomes" id="UP000605676"/>
    </source>
</evidence>
<evidence type="ECO:0000313" key="5">
    <source>
        <dbReference type="EMBL" id="MBK3519884.1"/>
    </source>
</evidence>
<feature type="site" description="Important for substrate specificity" evidence="4">
    <location>
        <position position="14"/>
    </location>
</feature>
<dbReference type="EMBL" id="JAENRR010000100">
    <property type="protein sequence ID" value="MBK3519884.1"/>
    <property type="molecule type" value="Genomic_DNA"/>
</dbReference>
<dbReference type="HAMAP" id="MF_00528">
    <property type="entry name" value="Maf"/>
    <property type="match status" value="1"/>
</dbReference>
<dbReference type="Proteomes" id="UP000605676">
    <property type="component" value="Unassembled WGS sequence"/>
</dbReference>
<reference evidence="5 6" key="1">
    <citation type="submission" date="2021-01" db="EMBL/GenBank/DDBJ databases">
        <title>Carboxyliciviraga sp.nov., isolated from coastal sediments.</title>
        <authorList>
            <person name="Lu D."/>
            <person name="Zhang T."/>
        </authorList>
    </citation>
    <scope>NUCLEOTIDE SEQUENCE [LARGE SCALE GENOMIC DNA]</scope>
    <source>
        <strain evidence="5 6">N1Y132</strain>
    </source>
</reference>
<comment type="similarity">
    <text evidence="4">Belongs to the Maf family. YhdE subfamily.</text>
</comment>
<evidence type="ECO:0000256" key="1">
    <source>
        <dbReference type="ARBA" id="ARBA00001968"/>
    </source>
</evidence>
<comment type="function">
    <text evidence="4">Nucleoside triphosphate pyrophosphatase that hydrolyzes dTTP and UTP. May have a dual role in cell division arrest and in preventing the incorporation of modified nucleotides into cellular nucleic acids.</text>
</comment>
<dbReference type="InterPro" id="IPR029001">
    <property type="entry name" value="ITPase-like_fam"/>
</dbReference>
<dbReference type="NCBIfam" id="TIGR00172">
    <property type="entry name" value="maf"/>
    <property type="match status" value="1"/>
</dbReference>
<comment type="catalytic activity">
    <reaction evidence="4">
        <text>dTTP + H2O = dTMP + diphosphate + H(+)</text>
        <dbReference type="Rhea" id="RHEA:28534"/>
        <dbReference type="ChEBI" id="CHEBI:15377"/>
        <dbReference type="ChEBI" id="CHEBI:15378"/>
        <dbReference type="ChEBI" id="CHEBI:33019"/>
        <dbReference type="ChEBI" id="CHEBI:37568"/>
        <dbReference type="ChEBI" id="CHEBI:63528"/>
        <dbReference type="EC" id="3.6.1.9"/>
    </reaction>
</comment>
<dbReference type="EC" id="3.6.1.9" evidence="4"/>
<keyword evidence="3 4" id="KW-0546">Nucleotide metabolism</keyword>
<dbReference type="InterPro" id="IPR003697">
    <property type="entry name" value="Maf-like"/>
</dbReference>
<comment type="cofactor">
    <cofactor evidence="1 4">
        <name>a divalent metal cation</name>
        <dbReference type="ChEBI" id="CHEBI:60240"/>
    </cofactor>
</comment>
<dbReference type="PIRSF" id="PIRSF006305">
    <property type="entry name" value="Maf"/>
    <property type="match status" value="1"/>
</dbReference>
<protein>
    <recommendedName>
        <fullName evidence="4">dTTP/UTP pyrophosphatase</fullName>
        <shortName evidence="4">dTTPase/UTPase</shortName>
        <ecNumber evidence="4">3.6.1.9</ecNumber>
    </recommendedName>
    <alternativeName>
        <fullName evidence="4">Nucleoside triphosphate pyrophosphatase</fullName>
    </alternativeName>
    <alternativeName>
        <fullName evidence="4">Nucleotide pyrophosphatase</fullName>
        <shortName evidence="4">Nucleotide PPase</shortName>
    </alternativeName>
</protein>
<gene>
    <name evidence="5" type="primary">maf</name>
    <name evidence="5" type="ORF">JIV24_21275</name>
</gene>
<comment type="catalytic activity">
    <reaction evidence="4">
        <text>UTP + H2O = UMP + diphosphate + H(+)</text>
        <dbReference type="Rhea" id="RHEA:29395"/>
        <dbReference type="ChEBI" id="CHEBI:15377"/>
        <dbReference type="ChEBI" id="CHEBI:15378"/>
        <dbReference type="ChEBI" id="CHEBI:33019"/>
        <dbReference type="ChEBI" id="CHEBI:46398"/>
        <dbReference type="ChEBI" id="CHEBI:57865"/>
        <dbReference type="EC" id="3.6.1.9"/>
    </reaction>
</comment>
<comment type="subcellular location">
    <subcellularLocation>
        <location evidence="4">Cytoplasm</location>
    </subcellularLocation>
</comment>
<comment type="caution">
    <text evidence="4">Lacks conserved residue(s) required for the propagation of feature annotation.</text>
</comment>